<proteinExistence type="predicted"/>
<name>A0A7H0SQC3_9CORY</name>
<dbReference type="GO" id="GO:0003677">
    <property type="term" value="F:DNA binding"/>
    <property type="evidence" value="ECO:0007669"/>
    <property type="project" value="InterPro"/>
</dbReference>
<evidence type="ECO:0000313" key="2">
    <source>
        <dbReference type="EMBL" id="QNQ90748.1"/>
    </source>
</evidence>
<dbReference type="InterPro" id="IPR010093">
    <property type="entry name" value="SinI_DNA-bd"/>
</dbReference>
<dbReference type="InterPro" id="IPR041657">
    <property type="entry name" value="HTH_17"/>
</dbReference>
<dbReference type="AlphaFoldDB" id="A0A7H0SQC3"/>
<dbReference type="SUPFAM" id="SSF46955">
    <property type="entry name" value="Putative DNA-binding domain"/>
    <property type="match status" value="1"/>
</dbReference>
<gene>
    <name evidence="2" type="ORF">GP475_08920</name>
</gene>
<dbReference type="EMBL" id="CP046884">
    <property type="protein sequence ID" value="QNQ90748.1"/>
    <property type="molecule type" value="Genomic_DNA"/>
</dbReference>
<protein>
    <submittedName>
        <fullName evidence="2">Helix-turn-helix domain-containing protein</fullName>
    </submittedName>
</protein>
<evidence type="ECO:0000259" key="1">
    <source>
        <dbReference type="Pfam" id="PF12728"/>
    </source>
</evidence>
<dbReference type="Gene3D" id="1.10.10.10">
    <property type="entry name" value="Winged helix-like DNA-binding domain superfamily/Winged helix DNA-binding domain"/>
    <property type="match status" value="1"/>
</dbReference>
<dbReference type="NCBIfam" id="TIGR01764">
    <property type="entry name" value="excise"/>
    <property type="match status" value="1"/>
</dbReference>
<feature type="domain" description="Helix-turn-helix" evidence="1">
    <location>
        <begin position="9"/>
        <end position="54"/>
    </location>
</feature>
<evidence type="ECO:0000313" key="3">
    <source>
        <dbReference type="Proteomes" id="UP000516320"/>
    </source>
</evidence>
<sequence length="70" mass="8268">MDTNVERVDAKELAKRLGVSRNLIYKLANRKKRPLPAYRLGARYTFDPDEVEEWCKKEVSLMKQKIMRVA</sequence>
<dbReference type="Pfam" id="PF12728">
    <property type="entry name" value="HTH_17"/>
    <property type="match status" value="1"/>
</dbReference>
<dbReference type="InterPro" id="IPR036388">
    <property type="entry name" value="WH-like_DNA-bd_sf"/>
</dbReference>
<organism evidence="2 3">
    <name type="scientific">Corynebacterium poyangense</name>
    <dbReference type="NCBI Taxonomy" id="2684405"/>
    <lineage>
        <taxon>Bacteria</taxon>
        <taxon>Bacillati</taxon>
        <taxon>Actinomycetota</taxon>
        <taxon>Actinomycetes</taxon>
        <taxon>Mycobacteriales</taxon>
        <taxon>Corynebacteriaceae</taxon>
        <taxon>Corynebacterium</taxon>
    </lineage>
</organism>
<keyword evidence="3" id="KW-1185">Reference proteome</keyword>
<accession>A0A7H0SQC3</accession>
<dbReference type="RefSeq" id="WP_187974062.1">
    <property type="nucleotide sequence ID" value="NZ_CP046884.1"/>
</dbReference>
<dbReference type="KEGG" id="cpoy:GP475_08920"/>
<reference evidence="2 3" key="1">
    <citation type="submission" date="2019-12" db="EMBL/GenBank/DDBJ databases">
        <title>Corynebacterium sp. nov., isolated from feces of the Anser Albifrons in China.</title>
        <authorList>
            <person name="Liu Q."/>
        </authorList>
    </citation>
    <scope>NUCLEOTIDE SEQUENCE [LARGE SCALE GENOMIC DNA]</scope>
    <source>
        <strain evidence="2 3">4H37-19</strain>
    </source>
</reference>
<dbReference type="Proteomes" id="UP000516320">
    <property type="component" value="Chromosome"/>
</dbReference>
<dbReference type="InterPro" id="IPR009061">
    <property type="entry name" value="DNA-bd_dom_put_sf"/>
</dbReference>